<accession>A0A4V1Z1A5</accession>
<gene>
    <name evidence="2" type="ORF">ETU37_17655</name>
</gene>
<keyword evidence="1" id="KW-0472">Membrane</keyword>
<keyword evidence="3" id="KW-1185">Reference proteome</keyword>
<reference evidence="2 3" key="1">
    <citation type="submission" date="2019-01" db="EMBL/GenBank/DDBJ databases">
        <title>Nocardioides guangzhouensis sp. nov., an actinobacterium isolated from soil.</title>
        <authorList>
            <person name="Fu Y."/>
            <person name="Cai Y."/>
            <person name="Lin Z."/>
            <person name="Chen P."/>
        </authorList>
    </citation>
    <scope>NUCLEOTIDE SEQUENCE [LARGE SCALE GENOMIC DNA]</scope>
    <source>
        <strain evidence="2 3">NBRC 105384</strain>
    </source>
</reference>
<sequence>MSVTTPAPPGASGAPAVERTGHPRLTVLAAALSVLGVLALPGVVAGLADLAVPDRGFPVVSELTDDAQEVVLRTGADVIGHTVIVPVRPGTGVPALSPSAVVPTSAAAGPLIDLDVRGLVPMRPDVAPPSIDDIAVRLVPWVDRVYADVGSLSIGCLTADDGTCSMGLLVHAGDSYYEFPGQAPARFYTGDTQMEARTYEVLGGYLVVGRMPPSIDGSDVGQVIVSLSDHSIVPAQLSHEVAPGEVVWWSTRGGSYPVSASVFARGGDKLASFVLAGS</sequence>
<feature type="transmembrane region" description="Helical" evidence="1">
    <location>
        <begin position="25"/>
        <end position="48"/>
    </location>
</feature>
<dbReference type="Proteomes" id="UP000291189">
    <property type="component" value="Unassembled WGS sequence"/>
</dbReference>
<keyword evidence="1" id="KW-0812">Transmembrane</keyword>
<organism evidence="2 3">
    <name type="scientific">Nocardioides iriomotensis</name>
    <dbReference type="NCBI Taxonomy" id="715784"/>
    <lineage>
        <taxon>Bacteria</taxon>
        <taxon>Bacillati</taxon>
        <taxon>Actinomycetota</taxon>
        <taxon>Actinomycetes</taxon>
        <taxon>Propionibacteriales</taxon>
        <taxon>Nocardioidaceae</taxon>
        <taxon>Nocardioides</taxon>
    </lineage>
</organism>
<evidence type="ECO:0000313" key="2">
    <source>
        <dbReference type="EMBL" id="RYU10226.1"/>
    </source>
</evidence>
<dbReference type="AlphaFoldDB" id="A0A4V1Z1A5"/>
<dbReference type="EMBL" id="SDPU01000032">
    <property type="protein sequence ID" value="RYU10226.1"/>
    <property type="molecule type" value="Genomic_DNA"/>
</dbReference>
<name>A0A4V1Z1A5_9ACTN</name>
<dbReference type="RefSeq" id="WP_129988663.1">
    <property type="nucleotide sequence ID" value="NZ_SDPU01000032.1"/>
</dbReference>
<comment type="caution">
    <text evidence="2">The sequence shown here is derived from an EMBL/GenBank/DDBJ whole genome shotgun (WGS) entry which is preliminary data.</text>
</comment>
<proteinExistence type="predicted"/>
<evidence type="ECO:0000256" key="1">
    <source>
        <dbReference type="SAM" id="Phobius"/>
    </source>
</evidence>
<evidence type="ECO:0000313" key="3">
    <source>
        <dbReference type="Proteomes" id="UP000291189"/>
    </source>
</evidence>
<protein>
    <submittedName>
        <fullName evidence="2">Uncharacterized protein</fullName>
    </submittedName>
</protein>
<keyword evidence="1" id="KW-1133">Transmembrane helix</keyword>